<keyword evidence="2" id="KW-1185">Reference proteome</keyword>
<dbReference type="Proteomes" id="UP000542674">
    <property type="component" value="Unassembled WGS sequence"/>
</dbReference>
<evidence type="ECO:0000313" key="2">
    <source>
        <dbReference type="Proteomes" id="UP000542674"/>
    </source>
</evidence>
<reference evidence="1 2" key="1">
    <citation type="submission" date="2020-08" db="EMBL/GenBank/DDBJ databases">
        <title>Sequencing the genomes of 1000 actinobacteria strains.</title>
        <authorList>
            <person name="Klenk H.-P."/>
        </authorList>
    </citation>
    <scope>NUCLEOTIDE SEQUENCE [LARGE SCALE GENOMIC DNA]</scope>
    <source>
        <strain evidence="1 2">DSM 45084</strain>
    </source>
</reference>
<sequence>MRIDTPGGGLDVDVDALIASSRDFSGLSDMLGQLRRHADALREVLRLGTSPQAHDLNRKFADRHAALVERLEIMDTQLVGIQDAVRDSAESYLRHEDDNRARFGQS</sequence>
<proteinExistence type="predicted"/>
<accession>A0A7W7T2U5</accession>
<dbReference type="EMBL" id="JACHJS010000001">
    <property type="protein sequence ID" value="MBB4965572.1"/>
    <property type="molecule type" value="Genomic_DNA"/>
</dbReference>
<evidence type="ECO:0008006" key="3">
    <source>
        <dbReference type="Google" id="ProtNLM"/>
    </source>
</evidence>
<dbReference type="RefSeq" id="WP_184669168.1">
    <property type="nucleotide sequence ID" value="NZ_BAABAI010000029.1"/>
</dbReference>
<gene>
    <name evidence="1" type="ORF">F4559_002931</name>
</gene>
<comment type="caution">
    <text evidence="1">The sequence shown here is derived from an EMBL/GenBank/DDBJ whole genome shotgun (WGS) entry which is preliminary data.</text>
</comment>
<evidence type="ECO:0000313" key="1">
    <source>
        <dbReference type="EMBL" id="MBB4965572.1"/>
    </source>
</evidence>
<name>A0A7W7T2U5_9PSEU</name>
<protein>
    <recommendedName>
        <fullName evidence="3">Excreted virulence factor EspC (Type VII ESX diderm)</fullName>
    </recommendedName>
</protein>
<dbReference type="AlphaFoldDB" id="A0A7W7T2U5"/>
<organism evidence="1 2">
    <name type="scientific">Saccharothrix violaceirubra</name>
    <dbReference type="NCBI Taxonomy" id="413306"/>
    <lineage>
        <taxon>Bacteria</taxon>
        <taxon>Bacillati</taxon>
        <taxon>Actinomycetota</taxon>
        <taxon>Actinomycetes</taxon>
        <taxon>Pseudonocardiales</taxon>
        <taxon>Pseudonocardiaceae</taxon>
        <taxon>Saccharothrix</taxon>
    </lineage>
</organism>